<evidence type="ECO:0000313" key="2">
    <source>
        <dbReference type="EMBL" id="BBE32598.1"/>
    </source>
</evidence>
<organism evidence="2 4">
    <name type="scientific">Sphingosinicella microcystinivorans</name>
    <dbReference type="NCBI Taxonomy" id="335406"/>
    <lineage>
        <taxon>Bacteria</taxon>
        <taxon>Pseudomonadati</taxon>
        <taxon>Pseudomonadota</taxon>
        <taxon>Alphaproteobacteria</taxon>
        <taxon>Sphingomonadales</taxon>
        <taxon>Sphingosinicellaceae</taxon>
        <taxon>Sphingosinicella</taxon>
    </lineage>
</organism>
<keyword evidence="5" id="KW-1185">Reference proteome</keyword>
<keyword evidence="1" id="KW-0472">Membrane</keyword>
<evidence type="ECO:0000256" key="1">
    <source>
        <dbReference type="SAM" id="Phobius"/>
    </source>
</evidence>
<evidence type="ECO:0000313" key="5">
    <source>
        <dbReference type="Proteomes" id="UP000276029"/>
    </source>
</evidence>
<reference evidence="3 5" key="2">
    <citation type="submission" date="2018-10" db="EMBL/GenBank/DDBJ databases">
        <title>Genomic Encyclopedia of Type Strains, Phase IV (KMG-IV): sequencing the most valuable type-strain genomes for metagenomic binning, comparative biology and taxonomic classification.</title>
        <authorList>
            <person name="Goeker M."/>
        </authorList>
    </citation>
    <scope>NUCLEOTIDE SEQUENCE [LARGE SCALE GENOMIC DNA]</scope>
    <source>
        <strain evidence="3 5">DSM 19791</strain>
    </source>
</reference>
<protein>
    <submittedName>
        <fullName evidence="3">Pilus assembly protein Flp/PilA</fullName>
    </submittedName>
</protein>
<dbReference type="Pfam" id="PF04964">
    <property type="entry name" value="Flp_Fap"/>
    <property type="match status" value="1"/>
</dbReference>
<dbReference type="EMBL" id="AP018711">
    <property type="protein sequence ID" value="BBE32598.1"/>
    <property type="molecule type" value="Genomic_DNA"/>
</dbReference>
<dbReference type="RefSeq" id="WP_121050633.1">
    <property type="nucleotide sequence ID" value="NZ_AP018711.1"/>
</dbReference>
<proteinExistence type="predicted"/>
<keyword evidence="1" id="KW-0812">Transmembrane</keyword>
<evidence type="ECO:0000313" key="3">
    <source>
        <dbReference type="EMBL" id="RKS88844.1"/>
    </source>
</evidence>
<dbReference type="AlphaFoldDB" id="A0AAD1D3B2"/>
<dbReference type="Proteomes" id="UP000276029">
    <property type="component" value="Unassembled WGS sequence"/>
</dbReference>
<sequence length="54" mass="5885">MRIFRRVLASRRGATAIEYALIAALISLAAIIAFQMLGLSLVDVFSSITNAMTR</sequence>
<feature type="transmembrane region" description="Helical" evidence="1">
    <location>
        <begin position="21"/>
        <end position="42"/>
    </location>
</feature>
<keyword evidence="1" id="KW-1133">Transmembrane helix</keyword>
<dbReference type="KEGG" id="smic:SmB9_02560"/>
<name>A0AAD1D3B2_SPHMI</name>
<dbReference type="EMBL" id="RBWX01000008">
    <property type="protein sequence ID" value="RKS88844.1"/>
    <property type="molecule type" value="Genomic_DNA"/>
</dbReference>
<evidence type="ECO:0000313" key="4">
    <source>
        <dbReference type="Proteomes" id="UP000275727"/>
    </source>
</evidence>
<dbReference type="InterPro" id="IPR007047">
    <property type="entry name" value="Flp_Fap"/>
</dbReference>
<dbReference type="Proteomes" id="UP000275727">
    <property type="component" value="Chromosome"/>
</dbReference>
<accession>A0AAD1D3B2</accession>
<gene>
    <name evidence="3" type="ORF">DFR51_2055</name>
    <name evidence="2" type="ORF">SmB9_02560</name>
</gene>
<reference evidence="2 4" key="1">
    <citation type="submission" date="2018-06" db="EMBL/GenBank/DDBJ databases">
        <title>Complete Genome Sequence of the Microcystin-Degrading Bacterium Sphingosinicella microcystinivorans Strain B-9.</title>
        <authorList>
            <person name="Jin H."/>
            <person name="Nishizawa T."/>
            <person name="Guo Y."/>
            <person name="Nishizawa A."/>
            <person name="Park H."/>
            <person name="Kato H."/>
            <person name="Tsuji K."/>
            <person name="Harada K."/>
        </authorList>
    </citation>
    <scope>NUCLEOTIDE SEQUENCE [LARGE SCALE GENOMIC DNA]</scope>
    <source>
        <strain evidence="2 4">B9</strain>
    </source>
</reference>